<dbReference type="EMBL" id="BDQX01000430">
    <property type="protein sequence ID" value="GBG11810.1"/>
    <property type="molecule type" value="Genomic_DNA"/>
</dbReference>
<keyword evidence="2" id="KW-1185">Reference proteome</keyword>
<dbReference type="RefSeq" id="WP_108996020.1">
    <property type="nucleotide sequence ID" value="NZ_BDQX01000430.1"/>
</dbReference>
<dbReference type="SUPFAM" id="SSF89360">
    <property type="entry name" value="HesB-like domain"/>
    <property type="match status" value="1"/>
</dbReference>
<accession>A0A2R5EYQ9</accession>
<reference evidence="1 2" key="1">
    <citation type="submission" date="2017-08" db="EMBL/GenBank/DDBJ databases">
        <title>Substantial Increase in Enzyme Production by Combined Drug-Resistance Mutations in Paenibacillus agaridevorans.</title>
        <authorList>
            <person name="Tanaka Y."/>
            <person name="Funane K."/>
            <person name="Hosaka T."/>
            <person name="Shiwa Y."/>
            <person name="Fujita N."/>
            <person name="Miyazaki T."/>
            <person name="Yoshikawa H."/>
            <person name="Murakami K."/>
            <person name="Kasahara K."/>
            <person name="Inaoka T."/>
            <person name="Hiraga Y."/>
            <person name="Ochi K."/>
        </authorList>
    </citation>
    <scope>NUCLEOTIDE SEQUENCE [LARGE SCALE GENOMIC DNA]</scope>
    <source>
        <strain evidence="1 2">T-3040</strain>
    </source>
</reference>
<protein>
    <recommendedName>
        <fullName evidence="3">FeS cluster biogenesis domain-containing protein</fullName>
    </recommendedName>
</protein>
<dbReference type="Proteomes" id="UP000245202">
    <property type="component" value="Unassembled WGS sequence"/>
</dbReference>
<evidence type="ECO:0000313" key="1">
    <source>
        <dbReference type="EMBL" id="GBG11810.1"/>
    </source>
</evidence>
<dbReference type="InterPro" id="IPR035903">
    <property type="entry name" value="HesB-like_dom_sf"/>
</dbReference>
<sequence>MKLVVEQAAARWYKEQMDLSNGDALRIFIRLGGDGSVHPGMSLGITKDSPRSEGLRHEIEGILFFIEEDNLWYLEEKELRISFDDRYEEILMKVV</sequence>
<evidence type="ECO:0000313" key="2">
    <source>
        <dbReference type="Proteomes" id="UP000245202"/>
    </source>
</evidence>
<organism evidence="1 2">
    <name type="scientific">Paenibacillus agaridevorans</name>
    <dbReference type="NCBI Taxonomy" id="171404"/>
    <lineage>
        <taxon>Bacteria</taxon>
        <taxon>Bacillati</taxon>
        <taxon>Bacillota</taxon>
        <taxon>Bacilli</taxon>
        <taxon>Bacillales</taxon>
        <taxon>Paenibacillaceae</taxon>
        <taxon>Paenibacillus</taxon>
    </lineage>
</organism>
<proteinExistence type="predicted"/>
<comment type="caution">
    <text evidence="1">The sequence shown here is derived from an EMBL/GenBank/DDBJ whole genome shotgun (WGS) entry which is preliminary data.</text>
</comment>
<name>A0A2R5EYQ9_9BACL</name>
<evidence type="ECO:0008006" key="3">
    <source>
        <dbReference type="Google" id="ProtNLM"/>
    </source>
</evidence>
<dbReference type="AlphaFoldDB" id="A0A2R5EYQ9"/>
<gene>
    <name evidence="1" type="ORF">PAT3040_06658</name>
</gene>